<keyword evidence="1" id="KW-0812">Transmembrane</keyword>
<dbReference type="GO" id="GO:0016757">
    <property type="term" value="F:glycosyltransferase activity"/>
    <property type="evidence" value="ECO:0007669"/>
    <property type="project" value="UniProtKB-KW"/>
</dbReference>
<keyword evidence="2" id="KW-0328">Glycosyltransferase</keyword>
<evidence type="ECO:0000313" key="3">
    <source>
        <dbReference type="Proteomes" id="UP001465426"/>
    </source>
</evidence>
<dbReference type="Pfam" id="PF13692">
    <property type="entry name" value="Glyco_trans_1_4"/>
    <property type="match status" value="1"/>
</dbReference>
<dbReference type="EC" id="2.4.-.-" evidence="2"/>
<comment type="caution">
    <text evidence="2">The sequence shown here is derived from an EMBL/GenBank/DDBJ whole genome shotgun (WGS) entry which is preliminary data.</text>
</comment>
<gene>
    <name evidence="2" type="ORF">WMO63_03675</name>
</gene>
<keyword evidence="1" id="KW-1133">Transmembrane helix</keyword>
<dbReference type="RefSeq" id="WP_349204275.1">
    <property type="nucleotide sequence ID" value="NZ_JBBMFN010000004.1"/>
</dbReference>
<dbReference type="Proteomes" id="UP001465426">
    <property type="component" value="Unassembled WGS sequence"/>
</dbReference>
<evidence type="ECO:0000313" key="2">
    <source>
        <dbReference type="EMBL" id="MEQ2464766.1"/>
    </source>
</evidence>
<name>A0ABV1EW93_9BACI</name>
<reference evidence="2 3" key="1">
    <citation type="submission" date="2024-03" db="EMBL/GenBank/DDBJ databases">
        <title>Human intestinal bacterial collection.</title>
        <authorList>
            <person name="Pauvert C."/>
            <person name="Hitch T.C.A."/>
            <person name="Clavel T."/>
        </authorList>
    </citation>
    <scope>NUCLEOTIDE SEQUENCE [LARGE SCALE GENOMIC DNA]</scope>
    <source>
        <strain evidence="2 3">CLA-SR-H024</strain>
    </source>
</reference>
<dbReference type="SUPFAM" id="SSF53756">
    <property type="entry name" value="UDP-Glycosyltransferase/glycogen phosphorylase"/>
    <property type="match status" value="1"/>
</dbReference>
<proteinExistence type="predicted"/>
<dbReference type="Gene3D" id="3.40.50.2000">
    <property type="entry name" value="Glycogen Phosphorylase B"/>
    <property type="match status" value="1"/>
</dbReference>
<evidence type="ECO:0000256" key="1">
    <source>
        <dbReference type="SAM" id="Phobius"/>
    </source>
</evidence>
<keyword evidence="3" id="KW-1185">Reference proteome</keyword>
<dbReference type="EMBL" id="JBBMFN010000004">
    <property type="protein sequence ID" value="MEQ2464766.1"/>
    <property type="molecule type" value="Genomic_DNA"/>
</dbReference>
<organism evidence="2 3">
    <name type="scientific">Niallia hominis</name>
    <dbReference type="NCBI Taxonomy" id="3133173"/>
    <lineage>
        <taxon>Bacteria</taxon>
        <taxon>Bacillati</taxon>
        <taxon>Bacillota</taxon>
        <taxon>Bacilli</taxon>
        <taxon>Bacillales</taxon>
        <taxon>Bacillaceae</taxon>
        <taxon>Niallia</taxon>
    </lineage>
</organism>
<feature type="transmembrane region" description="Helical" evidence="1">
    <location>
        <begin position="60"/>
        <end position="80"/>
    </location>
</feature>
<keyword evidence="1" id="KW-0472">Membrane</keyword>
<keyword evidence="2" id="KW-0808">Transferase</keyword>
<protein>
    <submittedName>
        <fullName evidence="2">Glycosyltransferase</fullName>
        <ecNumber evidence="2">2.4.-.-</ecNumber>
    </submittedName>
</protein>
<accession>A0ABV1EW93</accession>
<sequence length="371" mass="43480">MNNKKFISIYVRNKEITPSSYYRVVQYVSKLEGRITINSMSTKGIYSMHLNSHQENKIKWFLISAIYFFIILCRSTYFLIRDCMIKPKYIIISKSICPRYTPYYLKLLILKLVKNTVVYWDFDDYIFSGEISKTEAEILEKYSNKIVVTNEFLKAKIKPQYQDKVILLPTTDGDMQGYNKRELRKKRKVLFDREIKLIWVATSGNIPNLKKIISSLDKAAKIVSESYDKKLVLTIVCNKSVNVHLEYLEIRNIKWTRDIAIKEIFNSHIGIMPLLHNEYSLGKGGFKLVQYISTGLPVIASNVGFNSEIVNESCGFLLDDRKDPDVWIDAIIKIISSWNYWVSYSECAMERWNKKFSFNNNLMTWKKLLDS</sequence>